<proteinExistence type="predicted"/>
<dbReference type="Proteomes" id="UP001522868">
    <property type="component" value="Unassembled WGS sequence"/>
</dbReference>
<feature type="compositionally biased region" description="Basic residues" evidence="1">
    <location>
        <begin position="177"/>
        <end position="187"/>
    </location>
</feature>
<dbReference type="EMBL" id="JALPTH010000015">
    <property type="protein sequence ID" value="MCK8678974.1"/>
    <property type="molecule type" value="Genomic_DNA"/>
</dbReference>
<accession>A0ABT0ICC7</accession>
<reference evidence="3 4" key="1">
    <citation type="submission" date="2022-04" db="EMBL/GenBank/DDBJ databases">
        <title>Streptomyces sp. nov. LCR6-01 isolated from Lichen of Dirinaria sp.</title>
        <authorList>
            <person name="Kanchanasin P."/>
            <person name="Tanasupawat S."/>
            <person name="Phongsopitanun W."/>
        </authorList>
    </citation>
    <scope>NUCLEOTIDE SEQUENCE [LARGE SCALE GENOMIC DNA]</scope>
    <source>
        <strain evidence="3 4">LCR6-01</strain>
    </source>
</reference>
<keyword evidence="2" id="KW-0472">Membrane</keyword>
<dbReference type="NCBIfam" id="NF033218">
    <property type="entry name" value="anchor_AmaP"/>
    <property type="match status" value="1"/>
</dbReference>
<feature type="region of interest" description="Disordered" evidence="1">
    <location>
        <begin position="164"/>
        <end position="187"/>
    </location>
</feature>
<keyword evidence="4" id="KW-1185">Reference proteome</keyword>
<keyword evidence="2" id="KW-1133">Transmembrane helix</keyword>
<name>A0ABT0ICC7_9ACTN</name>
<dbReference type="RefSeq" id="WP_248634638.1">
    <property type="nucleotide sequence ID" value="NZ_JALPTH010000015.1"/>
</dbReference>
<protein>
    <submittedName>
        <fullName evidence="3">Alkaline shock response membrane anchor protein AmaP</fullName>
    </submittedName>
</protein>
<comment type="caution">
    <text evidence="3">The sequence shown here is derived from an EMBL/GenBank/DDBJ whole genome shotgun (WGS) entry which is preliminary data.</text>
</comment>
<evidence type="ECO:0000313" key="4">
    <source>
        <dbReference type="Proteomes" id="UP001522868"/>
    </source>
</evidence>
<evidence type="ECO:0000256" key="2">
    <source>
        <dbReference type="SAM" id="Phobius"/>
    </source>
</evidence>
<keyword evidence="2" id="KW-0812">Transmembrane</keyword>
<gene>
    <name evidence="3" type="primary">amaP</name>
    <name evidence="3" type="ORF">M1O15_16560</name>
</gene>
<evidence type="ECO:0000313" key="3">
    <source>
        <dbReference type="EMBL" id="MCK8678974.1"/>
    </source>
</evidence>
<evidence type="ECO:0000256" key="1">
    <source>
        <dbReference type="SAM" id="MobiDB-lite"/>
    </source>
</evidence>
<feature type="transmembrane region" description="Helical" evidence="2">
    <location>
        <begin position="54"/>
        <end position="77"/>
    </location>
</feature>
<sequence>MLRRANRVLVGLLGLVLLGAGGVLLAAALGLDVPSWWPWHGPDSALLSDAARDRVPWVAAVAGSAALMVLALIWLLAQLRRPRLAEVLVDTGDGEGAVLRGRALEDAVAAEAESMDGVSRARVRLTGRRTAPAARVSLLVEPYAAPGEALTRLADGPLRHARESADLPALPAEARLRAARHPSGRVS</sequence>
<organism evidence="3 4">
    <name type="scientific">Streptomyces lichenis</name>
    <dbReference type="NCBI Taxonomy" id="2306967"/>
    <lineage>
        <taxon>Bacteria</taxon>
        <taxon>Bacillati</taxon>
        <taxon>Actinomycetota</taxon>
        <taxon>Actinomycetes</taxon>
        <taxon>Kitasatosporales</taxon>
        <taxon>Streptomycetaceae</taxon>
        <taxon>Streptomyces</taxon>
    </lineage>
</organism>